<evidence type="ECO:0000256" key="2">
    <source>
        <dbReference type="ARBA" id="ARBA00023136"/>
    </source>
</evidence>
<dbReference type="GO" id="GO:0030674">
    <property type="term" value="F:protein-macromolecule adaptor activity"/>
    <property type="evidence" value="ECO:0007669"/>
    <property type="project" value="TreeGrafter"/>
</dbReference>
<evidence type="ECO:0000256" key="1">
    <source>
        <dbReference type="ARBA" id="ARBA00022729"/>
    </source>
</evidence>
<keyword evidence="8" id="KW-1185">Reference proteome</keyword>
<evidence type="ECO:0000256" key="4">
    <source>
        <dbReference type="HAMAP-Rule" id="MF_00925"/>
    </source>
</evidence>
<dbReference type="Pfam" id="PF04355">
    <property type="entry name" value="BamE"/>
    <property type="match status" value="1"/>
</dbReference>
<dbReference type="HAMAP" id="MF_00925">
    <property type="entry name" value="OM_assembly_BamE"/>
    <property type="match status" value="1"/>
</dbReference>
<proteinExistence type="inferred from homology"/>
<dbReference type="Gene3D" id="3.30.1450.10">
    <property type="match status" value="1"/>
</dbReference>
<keyword evidence="4" id="KW-0564">Palmitate</keyword>
<evidence type="ECO:0000256" key="3">
    <source>
        <dbReference type="ARBA" id="ARBA00023237"/>
    </source>
</evidence>
<dbReference type="PANTHER" id="PTHR37482:SF1">
    <property type="entry name" value="OUTER MEMBRANE PROTEIN ASSEMBLY FACTOR BAME"/>
    <property type="match status" value="1"/>
</dbReference>
<feature type="region of interest" description="Disordered" evidence="5">
    <location>
        <begin position="156"/>
        <end position="185"/>
    </location>
</feature>
<evidence type="ECO:0000256" key="5">
    <source>
        <dbReference type="SAM" id="MobiDB-lite"/>
    </source>
</evidence>
<keyword evidence="3 4" id="KW-0998">Cell outer membrane</keyword>
<keyword evidence="2 4" id="KW-0472">Membrane</keyword>
<evidence type="ECO:0000313" key="7">
    <source>
        <dbReference type="EMBL" id="MBZ1351626.1"/>
    </source>
</evidence>
<keyword evidence="1 4" id="KW-0732">Signal</keyword>
<reference evidence="7" key="1">
    <citation type="submission" date="2021-07" db="EMBL/GenBank/DDBJ databases">
        <title>New genus and species of the family Alcaligenaceae.</title>
        <authorList>
            <person name="Hahn M.W."/>
        </authorList>
    </citation>
    <scope>NUCLEOTIDE SEQUENCE</scope>
    <source>
        <strain evidence="7">LF4-65</strain>
    </source>
</reference>
<dbReference type="GO" id="GO:1990063">
    <property type="term" value="C:Bam protein complex"/>
    <property type="evidence" value="ECO:0007669"/>
    <property type="project" value="TreeGrafter"/>
</dbReference>
<dbReference type="InterPro" id="IPR007450">
    <property type="entry name" value="BamE_dom"/>
</dbReference>
<protein>
    <recommendedName>
        <fullName evidence="4">Outer membrane protein assembly factor BamE</fullName>
    </recommendedName>
</protein>
<feature type="compositionally biased region" description="Low complexity" evidence="5">
    <location>
        <begin position="167"/>
        <end position="177"/>
    </location>
</feature>
<dbReference type="PROSITE" id="PS51257">
    <property type="entry name" value="PROKAR_LIPOPROTEIN"/>
    <property type="match status" value="1"/>
</dbReference>
<comment type="function">
    <text evidence="4">Part of the outer membrane protein assembly complex, which is involved in assembly and insertion of beta-barrel proteins into the outer membrane.</text>
</comment>
<evidence type="ECO:0000313" key="8">
    <source>
        <dbReference type="Proteomes" id="UP000739565"/>
    </source>
</evidence>
<accession>A0A953NA37</accession>
<dbReference type="PANTHER" id="PTHR37482">
    <property type="entry name" value="OUTER MEMBRANE PROTEIN ASSEMBLY FACTOR BAME"/>
    <property type="match status" value="1"/>
</dbReference>
<feature type="domain" description="Outer membrane protein assembly factor BamE" evidence="6">
    <location>
        <begin position="33"/>
        <end position="101"/>
    </location>
</feature>
<name>A0A953NA37_9BURK</name>
<comment type="subunit">
    <text evidence="4">Part of the Bam complex.</text>
</comment>
<comment type="subcellular location">
    <subcellularLocation>
        <location evidence="4">Cell outer membrane</location>
        <topology evidence="4">Lipid-anchor</topology>
    </subcellularLocation>
</comment>
<dbReference type="GO" id="GO:0051205">
    <property type="term" value="P:protein insertion into membrane"/>
    <property type="evidence" value="ECO:0007669"/>
    <property type="project" value="UniProtKB-UniRule"/>
</dbReference>
<organism evidence="7 8">
    <name type="scientific">Zwartia hollandica</name>
    <dbReference type="NCBI Taxonomy" id="324606"/>
    <lineage>
        <taxon>Bacteria</taxon>
        <taxon>Pseudomonadati</taxon>
        <taxon>Pseudomonadota</taxon>
        <taxon>Betaproteobacteria</taxon>
        <taxon>Burkholderiales</taxon>
        <taxon>Alcaligenaceae</taxon>
        <taxon>Zwartia</taxon>
    </lineage>
</organism>
<dbReference type="EMBL" id="JAHXRI010000010">
    <property type="protein sequence ID" value="MBZ1351626.1"/>
    <property type="molecule type" value="Genomic_DNA"/>
</dbReference>
<sequence>MRASLLGVVCVAGLTGCSSTQWGFPYRVGIQQGNWVTKDQVSLLRPGMSREQVRYALGTPTLASVLHANRWDYPYYYRAGNGKVEERVLTVIFEGSQLASWRGDEQPDLQPFQIAREEIRTSQKEAAQHQLNMTREANDAAAASGASAPVEILPGVTFGQTTGDITPSDPSASPAAPLETPMPLR</sequence>
<comment type="similarity">
    <text evidence="4">Belongs to the BamE family.</text>
</comment>
<dbReference type="Proteomes" id="UP000739565">
    <property type="component" value="Unassembled WGS sequence"/>
</dbReference>
<evidence type="ECO:0000259" key="6">
    <source>
        <dbReference type="Pfam" id="PF04355"/>
    </source>
</evidence>
<keyword evidence="4" id="KW-0449">Lipoprotein</keyword>
<gene>
    <name evidence="4 7" type="primary">bamE</name>
    <name evidence="7" type="ORF">KZZ10_13310</name>
</gene>
<dbReference type="InterPro" id="IPR026592">
    <property type="entry name" value="BamE"/>
</dbReference>
<dbReference type="InterPro" id="IPR037873">
    <property type="entry name" value="BamE-like"/>
</dbReference>
<dbReference type="AlphaFoldDB" id="A0A953NA37"/>
<dbReference type="GO" id="GO:0043165">
    <property type="term" value="P:Gram-negative-bacterium-type cell outer membrane assembly"/>
    <property type="evidence" value="ECO:0007669"/>
    <property type="project" value="UniProtKB-UniRule"/>
</dbReference>
<comment type="caution">
    <text evidence="7">The sequence shown here is derived from an EMBL/GenBank/DDBJ whole genome shotgun (WGS) entry which is preliminary data.</text>
</comment>